<proteinExistence type="predicted"/>
<dbReference type="eggNOG" id="COG2334">
    <property type="taxonomic scope" value="Bacteria"/>
</dbReference>
<name>Q7NGG6_GLOVI</name>
<evidence type="ECO:0000313" key="2">
    <source>
        <dbReference type="Proteomes" id="UP000000557"/>
    </source>
</evidence>
<evidence type="ECO:0000313" key="1">
    <source>
        <dbReference type="EMBL" id="BAC91144.1"/>
    </source>
</evidence>
<gene>
    <name evidence="1" type="ordered locus">gsl3203</name>
</gene>
<dbReference type="KEGG" id="gvi:gsl3203"/>
<dbReference type="SUPFAM" id="SSF56112">
    <property type="entry name" value="Protein kinase-like (PK-like)"/>
    <property type="match status" value="1"/>
</dbReference>
<dbReference type="AlphaFoldDB" id="Q7NGG6"/>
<sequence>MNKQVKEILEQYALENAECTVLRHLGNLVVRVEADARRYALRVCEPQVSAAQLQTELDGLQALKRDTDLYVPTPVTSVQGDLVTASIIFSTSR</sequence>
<dbReference type="EMBL" id="BA000045">
    <property type="protein sequence ID" value="BAC91144.1"/>
    <property type="molecule type" value="Genomic_DNA"/>
</dbReference>
<dbReference type="OrthoDB" id="4030632at2"/>
<dbReference type="InParanoid" id="Q7NGG6"/>
<dbReference type="Gene3D" id="3.30.200.20">
    <property type="entry name" value="Phosphorylase Kinase, domain 1"/>
    <property type="match status" value="1"/>
</dbReference>
<keyword evidence="2" id="KW-1185">Reference proteome</keyword>
<accession>Q7NGG6</accession>
<dbReference type="RefSeq" id="WP_011143195.1">
    <property type="nucleotide sequence ID" value="NC_005125.1"/>
</dbReference>
<dbReference type="EnsemblBacteria" id="BAC91144">
    <property type="protein sequence ID" value="BAC91144"/>
    <property type="gene ID" value="BAC91144"/>
</dbReference>
<reference evidence="1 2" key="2">
    <citation type="journal article" date="2003" name="DNA Res.">
        <title>Complete genome structure of Gloeobacter violaceus PCC 7421, a cyanobacterium that lacks thylakoids (supplement).</title>
        <authorList>
            <person name="Nakamura Y."/>
            <person name="Kaneko T."/>
            <person name="Sato S."/>
            <person name="Mimuro M."/>
            <person name="Miyashita H."/>
            <person name="Tsuchiya T."/>
            <person name="Sasamoto S."/>
            <person name="Watanabe A."/>
            <person name="Kawashima K."/>
            <person name="Kishida Y."/>
            <person name="Kiyokawa C."/>
            <person name="Kohara M."/>
            <person name="Matsumoto M."/>
            <person name="Matsuno A."/>
            <person name="Nakazaki N."/>
            <person name="Shimpo S."/>
            <person name="Takeuchi C."/>
            <person name="Yamada M."/>
            <person name="Tabata S."/>
        </authorList>
    </citation>
    <scope>NUCLEOTIDE SEQUENCE [LARGE SCALE GENOMIC DNA]</scope>
    <source>
        <strain evidence="2">ATCC 29082 / PCC 7421</strain>
    </source>
</reference>
<dbReference type="Proteomes" id="UP000000557">
    <property type="component" value="Chromosome"/>
</dbReference>
<dbReference type="InterPro" id="IPR011009">
    <property type="entry name" value="Kinase-like_dom_sf"/>
</dbReference>
<organism evidence="1 2">
    <name type="scientific">Gloeobacter violaceus (strain ATCC 29082 / PCC 7421)</name>
    <dbReference type="NCBI Taxonomy" id="251221"/>
    <lineage>
        <taxon>Bacteria</taxon>
        <taxon>Bacillati</taxon>
        <taxon>Cyanobacteriota</taxon>
        <taxon>Cyanophyceae</taxon>
        <taxon>Gloeobacterales</taxon>
        <taxon>Gloeobacteraceae</taxon>
        <taxon>Gloeobacter</taxon>
    </lineage>
</organism>
<dbReference type="HOGENOM" id="CLU_2395548_0_0_3"/>
<protein>
    <submittedName>
        <fullName evidence="1">Gsl3203 protein</fullName>
    </submittedName>
</protein>
<reference evidence="1 2" key="1">
    <citation type="journal article" date="2003" name="DNA Res.">
        <title>Complete genome structure of Gloeobacter violaceus PCC 7421, a cyanobacterium that lacks thylakoids.</title>
        <authorList>
            <person name="Nakamura Y."/>
            <person name="Kaneko T."/>
            <person name="Sato S."/>
            <person name="Mimuro M."/>
            <person name="Miyashita H."/>
            <person name="Tsuchiya T."/>
            <person name="Sasamoto S."/>
            <person name="Watanabe A."/>
            <person name="Kawashima K."/>
            <person name="Kishida Y."/>
            <person name="Kiyokawa C."/>
            <person name="Kohara M."/>
            <person name="Matsumoto M."/>
            <person name="Matsuno A."/>
            <person name="Nakazaki N."/>
            <person name="Shimpo S."/>
            <person name="Takeuchi C."/>
            <person name="Yamada M."/>
            <person name="Tabata S."/>
        </authorList>
    </citation>
    <scope>NUCLEOTIDE SEQUENCE [LARGE SCALE GENOMIC DNA]</scope>
    <source>
        <strain evidence="2">ATCC 29082 / PCC 7421</strain>
    </source>
</reference>
<dbReference type="STRING" id="251221.gene:10760711"/>